<sequence>MKRWVNAKTGDRMIVPWKTLCGTAITMFALWLGYDGYLALIAVGALFGVELYGQKKKEAKE</sequence>
<keyword evidence="1" id="KW-1133">Transmembrane helix</keyword>
<evidence type="ECO:0000256" key="1">
    <source>
        <dbReference type="SAM" id="Phobius"/>
    </source>
</evidence>
<organism evidence="2">
    <name type="scientific">marine sediment metagenome</name>
    <dbReference type="NCBI Taxonomy" id="412755"/>
    <lineage>
        <taxon>unclassified sequences</taxon>
        <taxon>metagenomes</taxon>
        <taxon>ecological metagenomes</taxon>
    </lineage>
</organism>
<gene>
    <name evidence="2" type="ORF">S06H3_03195</name>
</gene>
<evidence type="ECO:0000313" key="2">
    <source>
        <dbReference type="EMBL" id="GAH91060.1"/>
    </source>
</evidence>
<name>X1KBN9_9ZZZZ</name>
<comment type="caution">
    <text evidence="2">The sequence shown here is derived from an EMBL/GenBank/DDBJ whole genome shotgun (WGS) entry which is preliminary data.</text>
</comment>
<proteinExistence type="predicted"/>
<reference evidence="2" key="1">
    <citation type="journal article" date="2014" name="Front. Microbiol.">
        <title>High frequency of phylogenetically diverse reductive dehalogenase-homologous genes in deep subseafloor sedimentary metagenomes.</title>
        <authorList>
            <person name="Kawai M."/>
            <person name="Futagami T."/>
            <person name="Toyoda A."/>
            <person name="Takaki Y."/>
            <person name="Nishi S."/>
            <person name="Hori S."/>
            <person name="Arai W."/>
            <person name="Tsubouchi T."/>
            <person name="Morono Y."/>
            <person name="Uchiyama I."/>
            <person name="Ito T."/>
            <person name="Fujiyama A."/>
            <person name="Inagaki F."/>
            <person name="Takami H."/>
        </authorList>
    </citation>
    <scope>NUCLEOTIDE SEQUENCE</scope>
    <source>
        <strain evidence="2">Expedition CK06-06</strain>
    </source>
</reference>
<dbReference type="EMBL" id="BARV01001012">
    <property type="protein sequence ID" value="GAH91060.1"/>
    <property type="molecule type" value="Genomic_DNA"/>
</dbReference>
<keyword evidence="1" id="KW-0472">Membrane</keyword>
<protein>
    <submittedName>
        <fullName evidence="2">Uncharacterized protein</fullName>
    </submittedName>
</protein>
<dbReference type="AlphaFoldDB" id="X1KBN9"/>
<feature type="transmembrane region" description="Helical" evidence="1">
    <location>
        <begin position="37"/>
        <end position="53"/>
    </location>
</feature>
<feature type="transmembrane region" description="Helical" evidence="1">
    <location>
        <begin position="12"/>
        <end position="31"/>
    </location>
</feature>
<keyword evidence="1" id="KW-0812">Transmembrane</keyword>
<accession>X1KBN9</accession>